<feature type="domain" description="Insertion element IS150 protein InsJ-like helix-turn-helix" evidence="2">
    <location>
        <begin position="12"/>
        <end position="60"/>
    </location>
</feature>
<dbReference type="InterPro" id="IPR009057">
    <property type="entry name" value="Homeodomain-like_sf"/>
</dbReference>
<sequence length="125" mass="14687">MRSRGQYSKELKLKVVREYEEGHKNTREIREEYGIPDSTLWGWINKYRAEGESAFEPKLRAGDFIVDPTKIPPVLYKEIGLDKIKKDPKELKGVLNEIEKYKLIIAEKELEIRLLKEALKKTRKG</sequence>
<accession>A0A176JUV7</accession>
<dbReference type="SUPFAM" id="SSF46689">
    <property type="entry name" value="Homeodomain-like"/>
    <property type="match status" value="1"/>
</dbReference>
<keyword evidence="4" id="KW-1185">Reference proteome</keyword>
<evidence type="ECO:0000313" key="3">
    <source>
        <dbReference type="EMBL" id="OAA27348.1"/>
    </source>
</evidence>
<evidence type="ECO:0000256" key="1">
    <source>
        <dbReference type="SAM" id="Coils"/>
    </source>
</evidence>
<reference evidence="3 4" key="1">
    <citation type="submission" date="2014-02" db="EMBL/GenBank/DDBJ databases">
        <title>Kosmotoga genome sequencing.</title>
        <authorList>
            <person name="Pollo S.M."/>
            <person name="Charchuk R."/>
            <person name="Nesbo C.L."/>
        </authorList>
    </citation>
    <scope>NUCLEOTIDE SEQUENCE [LARGE SCALE GENOMIC DNA]</scope>
    <source>
        <strain evidence="3 4">S304</strain>
    </source>
</reference>
<comment type="caution">
    <text evidence="3">The sequence shown here is derived from an EMBL/GenBank/DDBJ whole genome shotgun (WGS) entry which is preliminary data.</text>
</comment>
<dbReference type="InterPro" id="IPR055247">
    <property type="entry name" value="InsJ-like_HTH"/>
</dbReference>
<dbReference type="Gene3D" id="1.10.10.10">
    <property type="entry name" value="Winged helix-like DNA-binding domain superfamily/Winged helix DNA-binding domain"/>
    <property type="match status" value="1"/>
</dbReference>
<dbReference type="Proteomes" id="UP000077339">
    <property type="component" value="Unassembled WGS sequence"/>
</dbReference>
<keyword evidence="1" id="KW-0175">Coiled coil</keyword>
<evidence type="ECO:0000259" key="2">
    <source>
        <dbReference type="Pfam" id="PF13518"/>
    </source>
</evidence>
<dbReference type="EMBL" id="JFHK01000027">
    <property type="protein sequence ID" value="OAA27348.1"/>
    <property type="molecule type" value="Genomic_DNA"/>
</dbReference>
<proteinExistence type="predicted"/>
<dbReference type="AlphaFoldDB" id="A0A176JUV7"/>
<feature type="coiled-coil region" evidence="1">
    <location>
        <begin position="91"/>
        <end position="125"/>
    </location>
</feature>
<dbReference type="InterPro" id="IPR036388">
    <property type="entry name" value="WH-like_DNA-bd_sf"/>
</dbReference>
<gene>
    <name evidence="3" type="ORF">AT15_05075</name>
</gene>
<evidence type="ECO:0000313" key="4">
    <source>
        <dbReference type="Proteomes" id="UP000077339"/>
    </source>
</evidence>
<dbReference type="PATRIC" id="fig|1453497.3.peg.1008"/>
<organism evidence="3 4">
    <name type="scientific">Kosmotoga arenicorallina S304</name>
    <dbReference type="NCBI Taxonomy" id="1453497"/>
    <lineage>
        <taxon>Bacteria</taxon>
        <taxon>Thermotogati</taxon>
        <taxon>Thermotogota</taxon>
        <taxon>Thermotogae</taxon>
        <taxon>Kosmotogales</taxon>
        <taxon>Kosmotogaceae</taxon>
        <taxon>Kosmotoga</taxon>
    </lineage>
</organism>
<dbReference type="RefSeq" id="WP_068348927.1">
    <property type="nucleotide sequence ID" value="NZ_JFHK01000027.1"/>
</dbReference>
<name>A0A176JUV7_9BACT</name>
<protein>
    <recommendedName>
        <fullName evidence="2">Insertion element IS150 protein InsJ-like helix-turn-helix domain-containing protein</fullName>
    </recommendedName>
</protein>
<dbReference type="Pfam" id="PF13518">
    <property type="entry name" value="HTH_28"/>
    <property type="match status" value="1"/>
</dbReference>